<name>A0A6P8GI28_CLUHA</name>
<dbReference type="OrthoDB" id="10424231at2759"/>
<sequence length="461" mass="50581">MYMFFCSDFSSNHTGSIKRLAVVQHFLTTCQRLRDLCNGCSGFRVSFFGRQPELSSARVAVSSGVQSCGNIKDTGTSGCADLTTAIDAMETVMGRMVLNLDDAAAIRMKMEQLLSSGTLRPLTDMLVNRLRHIIPEYDCPQEKFVYAIVERSLKTFLGQLLDGVVAELNGAPEEGTPSSSTSISNTEIHSGDLSLLTTAMTQYIMNNVSGRPRDCSGDYPPTRDFSSRISGTSDQDSVENCKVTACTECPEGKDYFSLVSIVLVQLMRKIEPTIEHMADFTAFHSDLTERILSEFCSTSGLSRDKANPAVRIQKMCNNIYNELLKSFRTKAMVSGLLAYRQPVLSTVLTKCLVKELLRVSQEEVGAERTEGAQRFSFLHRLKAFKTLILKSNSRVQPMSSEVTDAETSSGENEGQTSSATPEENPPASSSCDGESHNPNLFSKMLKTITTVLQSRGTSTTP</sequence>
<dbReference type="RefSeq" id="XP_031435107.1">
    <property type="nucleotide sequence ID" value="XM_031579247.2"/>
</dbReference>
<reference evidence="2" key="1">
    <citation type="submission" date="2025-08" db="UniProtKB">
        <authorList>
            <consortium name="RefSeq"/>
        </authorList>
    </citation>
    <scope>IDENTIFICATION</scope>
</reference>
<keyword evidence="1" id="KW-1185">Reference proteome</keyword>
<evidence type="ECO:0000313" key="2">
    <source>
        <dbReference type="RefSeq" id="XP_031435107.1"/>
    </source>
</evidence>
<dbReference type="AlphaFoldDB" id="A0A6P8GI28"/>
<dbReference type="KEGG" id="char:116223233"/>
<dbReference type="Proteomes" id="UP000515152">
    <property type="component" value="Chromosome 2"/>
</dbReference>
<evidence type="ECO:0000313" key="1">
    <source>
        <dbReference type="Proteomes" id="UP000515152"/>
    </source>
</evidence>
<protein>
    <submittedName>
        <fullName evidence="2">Uncharacterized protein LOC116223233</fullName>
    </submittedName>
</protein>
<accession>A0A6P8GI28</accession>
<proteinExistence type="predicted"/>
<organism evidence="1 2">
    <name type="scientific">Clupea harengus</name>
    <name type="common">Atlantic herring</name>
    <dbReference type="NCBI Taxonomy" id="7950"/>
    <lineage>
        <taxon>Eukaryota</taxon>
        <taxon>Metazoa</taxon>
        <taxon>Chordata</taxon>
        <taxon>Craniata</taxon>
        <taxon>Vertebrata</taxon>
        <taxon>Euteleostomi</taxon>
        <taxon>Actinopterygii</taxon>
        <taxon>Neopterygii</taxon>
        <taxon>Teleostei</taxon>
        <taxon>Clupei</taxon>
        <taxon>Clupeiformes</taxon>
        <taxon>Clupeoidei</taxon>
        <taxon>Clupeidae</taxon>
        <taxon>Clupea</taxon>
    </lineage>
</organism>
<dbReference type="GeneID" id="116223233"/>
<gene>
    <name evidence="2" type="primary">LOC116223233</name>
</gene>